<sequence length="81" mass="8865">MKSPQTTIKNEKTPTVGLGSKVPNILVGDSEKARAISKYKMNGEVDFPKNEKNSQVESKAYSVPELAILCTKINIVGGEKW</sequence>
<gene>
    <name evidence="1" type="ORF">BC008_13815</name>
</gene>
<dbReference type="EMBL" id="LMTZ01000137">
    <property type="protein sequence ID" value="KST63536.1"/>
    <property type="molecule type" value="Genomic_DNA"/>
</dbReference>
<dbReference type="Proteomes" id="UP000053372">
    <property type="component" value="Unassembled WGS sequence"/>
</dbReference>
<dbReference type="AlphaFoldDB" id="A0A0V7ZG45"/>
<comment type="caution">
    <text evidence="1">The sequence shown here is derived from an EMBL/GenBank/DDBJ whole genome shotgun (WGS) entry which is preliminary data.</text>
</comment>
<proteinExistence type="predicted"/>
<dbReference type="RefSeq" id="WP_027841235.1">
    <property type="nucleotide sequence ID" value="NZ_LMTZ01000137.1"/>
</dbReference>
<accession>A0A0V7ZG45</accession>
<reference evidence="1 2" key="1">
    <citation type="journal article" date="2015" name="Genome Announc.">
        <title>Draft Genome of the Euendolithic (true boring) Cyanobacterium Mastigocoleus testarum strain BC008.</title>
        <authorList>
            <person name="Guida B.S."/>
            <person name="Garcia-Pichel F."/>
        </authorList>
    </citation>
    <scope>NUCLEOTIDE SEQUENCE [LARGE SCALE GENOMIC DNA]</scope>
    <source>
        <strain evidence="1 2">BC008</strain>
    </source>
</reference>
<evidence type="ECO:0000313" key="2">
    <source>
        <dbReference type="Proteomes" id="UP000053372"/>
    </source>
</evidence>
<protein>
    <submittedName>
        <fullName evidence="1">Uncharacterized protein</fullName>
    </submittedName>
</protein>
<keyword evidence="2" id="KW-1185">Reference proteome</keyword>
<name>A0A0V7ZG45_9CYAN</name>
<evidence type="ECO:0000313" key="1">
    <source>
        <dbReference type="EMBL" id="KST63536.1"/>
    </source>
</evidence>
<organism evidence="1 2">
    <name type="scientific">Mastigocoleus testarum BC008</name>
    <dbReference type="NCBI Taxonomy" id="371196"/>
    <lineage>
        <taxon>Bacteria</taxon>
        <taxon>Bacillati</taxon>
        <taxon>Cyanobacteriota</taxon>
        <taxon>Cyanophyceae</taxon>
        <taxon>Nostocales</taxon>
        <taxon>Hapalosiphonaceae</taxon>
        <taxon>Mastigocoleus</taxon>
    </lineage>
</organism>